<reference evidence="1 2" key="1">
    <citation type="submission" date="2016-10" db="EMBL/GenBank/DDBJ databases">
        <title>Draft genome sequence of Methylobacterium extorquens CP3, a seed endophyte of Crotalaria pumila with plant growth-promoting and metal tolerance properties.</title>
        <authorList>
            <person name="Sanchez-Lopez A.S."/>
            <person name="Van Hamme J.D."/>
            <person name="Thijs S."/>
            <person name="Mcammond B.M."/>
            <person name="Stevens V."/>
            <person name="Gonzalez-Chavez M.D.C."/>
            <person name="Vangronsveld J."/>
        </authorList>
    </citation>
    <scope>NUCLEOTIDE SEQUENCE [LARGE SCALE GENOMIC DNA]</scope>
    <source>
        <strain evidence="1 2">CP3</strain>
    </source>
</reference>
<proteinExistence type="predicted"/>
<comment type="caution">
    <text evidence="1">The sequence shown here is derived from an EMBL/GenBank/DDBJ whole genome shotgun (WGS) entry which is preliminary data.</text>
</comment>
<accession>A0A1S1NV10</accession>
<dbReference type="AlphaFoldDB" id="A0A1S1NV10"/>
<gene>
    <name evidence="1" type="ORF">BK022_25985</name>
</gene>
<dbReference type="EMBL" id="MNAO01000554">
    <property type="protein sequence ID" value="OHV14538.1"/>
    <property type="molecule type" value="Genomic_DNA"/>
</dbReference>
<sequence>MMYHIVEPEVAGGLGANTVLDRSRHPPVVQRLHYEFEGWLGDVLLESFPAFIVTEEARQALVQEGVTGVRFDDVEVSLSDTFRETQPGTTLPRFVWLRPEGEPGRDDIAAARDGRLILSQRALDVLRARCLSQALVEPFTS</sequence>
<protein>
    <submittedName>
        <fullName evidence="1">Uncharacterized protein</fullName>
    </submittedName>
</protein>
<name>A0A1S1NV10_METEX</name>
<evidence type="ECO:0000313" key="2">
    <source>
        <dbReference type="Proteomes" id="UP000180215"/>
    </source>
</evidence>
<dbReference type="Proteomes" id="UP000180215">
    <property type="component" value="Unassembled WGS sequence"/>
</dbReference>
<organism evidence="1 2">
    <name type="scientific">Methylorubrum extorquens</name>
    <name type="common">Methylobacterium dichloromethanicum</name>
    <name type="synonym">Methylobacterium extorquens</name>
    <dbReference type="NCBI Taxonomy" id="408"/>
    <lineage>
        <taxon>Bacteria</taxon>
        <taxon>Pseudomonadati</taxon>
        <taxon>Pseudomonadota</taxon>
        <taxon>Alphaproteobacteria</taxon>
        <taxon>Hyphomicrobiales</taxon>
        <taxon>Methylobacteriaceae</taxon>
        <taxon>Methylorubrum</taxon>
    </lineage>
</organism>
<evidence type="ECO:0000313" key="1">
    <source>
        <dbReference type="EMBL" id="OHV14538.1"/>
    </source>
</evidence>